<dbReference type="PROSITE" id="PS50005">
    <property type="entry name" value="TPR"/>
    <property type="match status" value="3"/>
</dbReference>
<feature type="repeat" description="TPR" evidence="4">
    <location>
        <begin position="247"/>
        <end position="280"/>
    </location>
</feature>
<evidence type="ECO:0000313" key="8">
    <source>
        <dbReference type="EMBL" id="ADJ28803.1"/>
    </source>
</evidence>
<keyword evidence="9" id="KW-1185">Reference proteome</keyword>
<dbReference type="Proteomes" id="UP000000393">
    <property type="component" value="Chromosome"/>
</dbReference>
<dbReference type="Gene3D" id="2.40.170.20">
    <property type="entry name" value="TonB-dependent receptor, beta-barrel domain"/>
    <property type="match status" value="1"/>
</dbReference>
<dbReference type="eggNOG" id="COG0457">
    <property type="taxonomic scope" value="Bacteria"/>
</dbReference>
<feature type="chain" id="PRO_5003116667" evidence="5">
    <location>
        <begin position="23"/>
        <end position="1125"/>
    </location>
</feature>
<feature type="signal peptide" evidence="5">
    <location>
        <begin position="1"/>
        <end position="22"/>
    </location>
</feature>
<name>D8K7C6_NITWC</name>
<dbReference type="InterPro" id="IPR019734">
    <property type="entry name" value="TPR_rpt"/>
</dbReference>
<dbReference type="eggNOG" id="COG3712">
    <property type="taxonomic scope" value="Bacteria"/>
</dbReference>
<keyword evidence="5" id="KW-0732">Signal</keyword>
<gene>
    <name evidence="8" type="ordered locus">Nwat_1968</name>
</gene>
<dbReference type="Pfam" id="PF13432">
    <property type="entry name" value="TPR_16"/>
    <property type="match status" value="3"/>
</dbReference>
<dbReference type="SUPFAM" id="SSF56935">
    <property type="entry name" value="Porins"/>
    <property type="match status" value="1"/>
</dbReference>
<protein>
    <submittedName>
        <fullName evidence="8">TonB-dependent receptor</fullName>
    </submittedName>
</protein>
<dbReference type="InterPro" id="IPR036942">
    <property type="entry name" value="Beta-barrel_TonB_sf"/>
</dbReference>
<evidence type="ECO:0000256" key="4">
    <source>
        <dbReference type="PROSITE-ProRule" id="PRU00339"/>
    </source>
</evidence>
<sequence>MRLRLSGLWMAFVAFWPFWVEADEHCASPVAQIVSLQGRVEVTPMGERRWRPVGLREKFCAGDKVRIEAYSRALVQLQDNTLLHLDGGTLVTFSGIEPNKPSWFELLKGAIHLISRFPHRLEVKTPFVNAAVEGTEFAVRVEPEQALLWVFEGRVLFHNPAGRLTITSGEAAVAEAGQAPRRRLVVQPREAVQWALYYPPLIDLRSSVYPTDPAAREIHAALHDYRAGDLPAALARLEQVPIEVREASYFTLQAALLLVVGRVDEARSKIQHALQLDPDQGTAYALQAIIALVQNQKEKALSLAQQAAKLDPRSPIPQIALSYVYQGMFNIERALAHAQQAIELFPGAPLAWARVAELQLSLGNSEKAAKAAQQAVALDPDLARTQTVQGFADLTAIDIEEAKGAFKRAIELDPADPLSRLGLGLAKIRQGDLKAGTQEIEIAASLDPNNSLIRSYLGKAYYDQKRGGAAATELAMAKKLDPNDPTPWFYDAIRKQTTNRPVEALHDMQKAIALNDNRAVYRSRLLMDQDLAARSASLGRIYHDLGFQQRGLLEGWKSVNTDPGNYSAHRLLADNYAALPRHETARVSELLRSQLLQPLNMTPVQPQLAEGQLLLLPGSGPAASAFNEFNPLFTRNRFALQTSAVVGSNSTFGDEVTQAGIWNQFSYSLGQFHFGSDGFRKNNDLEHNIYNAFAQVALGVKTSAQIELRRQEIDSGDLRSRFDLDPEEFKDDRRRTRRNSARLGFRHNVNSEHNLLGSFIYWDGDSRFEDVGPQTELVSTIDTQHYSGELQYLFHGDNASLTGGFGYFTQDSTSTTTLQFNSPFFPPGDTTTIAHPDSNYANAYAYANIALTPTLRAILGLSFDHYQEQDPLLEHNRLNPKFGLLWNLSPATTLRTAVFRTVKRPFAASPSIEPTQVAGFNQFFDDLNGAKTLRYGVGLDHAFSSQLSAGVEISWRQVEESKINTDKNKVRSREGEAWDEQFHRAYLYWTPTDQLAFSAEYFLEYINRKNQNLSSGEFKVLTTHRMPLRLNYYHPKGLIARVGGSYVYQDADFPDTKNSGIEDFWVMDASLGYRLPKRWGIVSIEAFNLLNNSFRFQDLNFQSGEPTVPLFRAERLIFARFTLAF</sequence>
<feature type="repeat" description="TPR" evidence="4">
    <location>
        <begin position="349"/>
        <end position="382"/>
    </location>
</feature>
<dbReference type="InterPro" id="IPR000531">
    <property type="entry name" value="Beta-barrel_TonB"/>
</dbReference>
<dbReference type="RefSeq" id="WP_013220894.1">
    <property type="nucleotide sequence ID" value="NC_014315.1"/>
</dbReference>
<evidence type="ECO:0000313" key="9">
    <source>
        <dbReference type="Proteomes" id="UP000000393"/>
    </source>
</evidence>
<keyword evidence="4" id="KW-0802">TPR repeat</keyword>
<dbReference type="InterPro" id="IPR006860">
    <property type="entry name" value="FecR"/>
</dbReference>
<evidence type="ECO:0000256" key="5">
    <source>
        <dbReference type="SAM" id="SignalP"/>
    </source>
</evidence>
<dbReference type="Pfam" id="PF00593">
    <property type="entry name" value="TonB_dep_Rec_b-barrel"/>
    <property type="match status" value="1"/>
</dbReference>
<dbReference type="HOGENOM" id="CLU_277295_0_0_6"/>
<feature type="domain" description="FecR protein" evidence="7">
    <location>
        <begin position="63"/>
        <end position="155"/>
    </location>
</feature>
<accession>D8K7C6</accession>
<organism evidence="8 9">
    <name type="scientific">Nitrosococcus watsoni (strain C-113)</name>
    <dbReference type="NCBI Taxonomy" id="105559"/>
    <lineage>
        <taxon>Bacteria</taxon>
        <taxon>Pseudomonadati</taxon>
        <taxon>Pseudomonadota</taxon>
        <taxon>Gammaproteobacteria</taxon>
        <taxon>Chromatiales</taxon>
        <taxon>Chromatiaceae</taxon>
        <taxon>Nitrosococcus</taxon>
    </lineage>
</organism>
<dbReference type="InterPro" id="IPR011990">
    <property type="entry name" value="TPR-like_helical_dom_sf"/>
</dbReference>
<reference evidence="8 9" key="1">
    <citation type="submission" date="2010-06" db="EMBL/GenBank/DDBJ databases">
        <title>Complete sequence of chromosome of Nitrosococcus watsoni C-113.</title>
        <authorList>
            <consortium name="US DOE Joint Genome Institute"/>
            <person name="Lucas S."/>
            <person name="Copeland A."/>
            <person name="Lapidus A."/>
            <person name="Cheng J.-F."/>
            <person name="Bruce D."/>
            <person name="Goodwin L."/>
            <person name="Pitluck S."/>
            <person name="Malfatti S.A."/>
            <person name="Chain P.S.G."/>
            <person name="Land M."/>
            <person name="Hauser L."/>
            <person name="Kyrpides N."/>
            <person name="Ivanova N."/>
            <person name="Cambell M.A."/>
            <person name="Heidelberg J.F."/>
            <person name="Klotz M.G."/>
            <person name="Woyke T."/>
        </authorList>
    </citation>
    <scope>NUCLEOTIDE SEQUENCE [LARGE SCALE GENOMIC DNA]</scope>
    <source>
        <strain evidence="8 9">C-113</strain>
    </source>
</reference>
<keyword evidence="2" id="KW-0472">Membrane</keyword>
<dbReference type="KEGG" id="nwa:Nwat_1968"/>
<dbReference type="OrthoDB" id="8552139at2"/>
<evidence type="ECO:0000256" key="2">
    <source>
        <dbReference type="ARBA" id="ARBA00023136"/>
    </source>
</evidence>
<dbReference type="GO" id="GO:0009279">
    <property type="term" value="C:cell outer membrane"/>
    <property type="evidence" value="ECO:0007669"/>
    <property type="project" value="UniProtKB-SubCell"/>
</dbReference>
<proteinExistence type="predicted"/>
<dbReference type="Gene3D" id="2.60.120.1440">
    <property type="match status" value="1"/>
</dbReference>
<dbReference type="Pfam" id="PF04773">
    <property type="entry name" value="FecR"/>
    <property type="match status" value="1"/>
</dbReference>
<dbReference type="STRING" id="105559.Nwat_1968"/>
<evidence type="ECO:0000259" key="6">
    <source>
        <dbReference type="Pfam" id="PF00593"/>
    </source>
</evidence>
<dbReference type="AlphaFoldDB" id="D8K7C6"/>
<dbReference type="PANTHER" id="PTHR12558">
    <property type="entry name" value="CELL DIVISION CYCLE 16,23,27"/>
    <property type="match status" value="1"/>
</dbReference>
<dbReference type="Gene3D" id="1.25.40.10">
    <property type="entry name" value="Tetratricopeptide repeat domain"/>
    <property type="match status" value="2"/>
</dbReference>
<dbReference type="SUPFAM" id="SSF48452">
    <property type="entry name" value="TPR-like"/>
    <property type="match status" value="1"/>
</dbReference>
<evidence type="ECO:0000256" key="1">
    <source>
        <dbReference type="ARBA" id="ARBA00004442"/>
    </source>
</evidence>
<dbReference type="SUPFAM" id="SSF81901">
    <property type="entry name" value="HCP-like"/>
    <property type="match status" value="1"/>
</dbReference>
<evidence type="ECO:0000259" key="7">
    <source>
        <dbReference type="Pfam" id="PF04773"/>
    </source>
</evidence>
<keyword evidence="8" id="KW-0675">Receptor</keyword>
<dbReference type="EMBL" id="CP002086">
    <property type="protein sequence ID" value="ADJ28803.1"/>
    <property type="molecule type" value="Genomic_DNA"/>
</dbReference>
<keyword evidence="3" id="KW-0998">Cell outer membrane</keyword>
<comment type="subcellular location">
    <subcellularLocation>
        <location evidence="1">Cell outer membrane</location>
    </subcellularLocation>
</comment>
<dbReference type="SMART" id="SM00028">
    <property type="entry name" value="TPR"/>
    <property type="match status" value="7"/>
</dbReference>
<feature type="repeat" description="TPR" evidence="4">
    <location>
        <begin position="383"/>
        <end position="416"/>
    </location>
</feature>
<feature type="domain" description="TonB-dependent receptor-like beta-barrel" evidence="6">
    <location>
        <begin position="704"/>
        <end position="1089"/>
    </location>
</feature>
<dbReference type="PANTHER" id="PTHR12558:SF13">
    <property type="entry name" value="CELL DIVISION CYCLE PROTEIN 27 HOMOLOG"/>
    <property type="match status" value="1"/>
</dbReference>
<evidence type="ECO:0000256" key="3">
    <source>
        <dbReference type="ARBA" id="ARBA00023237"/>
    </source>
</evidence>